<proteinExistence type="predicted"/>
<evidence type="ECO:0000313" key="1">
    <source>
        <dbReference type="EMBL" id="DAE17771.1"/>
    </source>
</evidence>
<accession>A0A8S5QFW9</accession>
<sequence>MAGIRIITAPRGMIFQQGNSAAQLQWNPEFAKQRTQQFSRKQQFVDSEVLRRCSPRVPFQTGMLDKSGTLGTVVGSGEVKYIAPYAAHQYYNTSQARPYDARRGGKWFERMKAEEKEDILRGAEKI</sequence>
<organism evidence="1">
    <name type="scientific">Siphoviridae sp. ctoOf8</name>
    <dbReference type="NCBI Taxonomy" id="2825668"/>
    <lineage>
        <taxon>Viruses</taxon>
        <taxon>Duplodnaviria</taxon>
        <taxon>Heunggongvirae</taxon>
        <taxon>Uroviricota</taxon>
        <taxon>Caudoviricetes</taxon>
    </lineage>
</organism>
<name>A0A8S5QFW9_9CAUD</name>
<dbReference type="EMBL" id="BK015646">
    <property type="protein sequence ID" value="DAE17771.1"/>
    <property type="molecule type" value="Genomic_DNA"/>
</dbReference>
<reference evidence="1" key="1">
    <citation type="journal article" date="2021" name="Proc. Natl. Acad. Sci. U.S.A.">
        <title>A Catalog of Tens of Thousands of Viruses from Human Metagenomes Reveals Hidden Associations with Chronic Diseases.</title>
        <authorList>
            <person name="Tisza M.J."/>
            <person name="Buck C.B."/>
        </authorList>
    </citation>
    <scope>NUCLEOTIDE SEQUENCE</scope>
    <source>
        <strain evidence="1">CtoOf8</strain>
    </source>
</reference>
<protein>
    <submittedName>
        <fullName evidence="1">Minor capsid protein</fullName>
    </submittedName>
</protein>